<organism evidence="2 3">
    <name type="scientific">Liparis tanakae</name>
    <name type="common">Tanaka's snailfish</name>
    <dbReference type="NCBI Taxonomy" id="230148"/>
    <lineage>
        <taxon>Eukaryota</taxon>
        <taxon>Metazoa</taxon>
        <taxon>Chordata</taxon>
        <taxon>Craniata</taxon>
        <taxon>Vertebrata</taxon>
        <taxon>Euteleostomi</taxon>
        <taxon>Actinopterygii</taxon>
        <taxon>Neopterygii</taxon>
        <taxon>Teleostei</taxon>
        <taxon>Neoteleostei</taxon>
        <taxon>Acanthomorphata</taxon>
        <taxon>Eupercaria</taxon>
        <taxon>Perciformes</taxon>
        <taxon>Cottioidei</taxon>
        <taxon>Cottales</taxon>
        <taxon>Liparidae</taxon>
        <taxon>Liparis</taxon>
    </lineage>
</organism>
<feature type="region of interest" description="Disordered" evidence="1">
    <location>
        <begin position="31"/>
        <end position="53"/>
    </location>
</feature>
<dbReference type="AlphaFoldDB" id="A0A4Z2ICB6"/>
<accession>A0A4Z2ICB6</accession>
<gene>
    <name evidence="2" type="ORF">EYF80_014041</name>
</gene>
<evidence type="ECO:0000313" key="2">
    <source>
        <dbReference type="EMBL" id="TNN75678.1"/>
    </source>
</evidence>
<dbReference type="Proteomes" id="UP000314294">
    <property type="component" value="Unassembled WGS sequence"/>
</dbReference>
<reference evidence="2 3" key="1">
    <citation type="submission" date="2019-03" db="EMBL/GenBank/DDBJ databases">
        <title>First draft genome of Liparis tanakae, snailfish: a comprehensive survey of snailfish specific genes.</title>
        <authorList>
            <person name="Kim W."/>
            <person name="Song I."/>
            <person name="Jeong J.-H."/>
            <person name="Kim D."/>
            <person name="Kim S."/>
            <person name="Ryu S."/>
            <person name="Song J.Y."/>
            <person name="Lee S.K."/>
        </authorList>
    </citation>
    <scope>NUCLEOTIDE SEQUENCE [LARGE SCALE GENOMIC DNA]</scope>
    <source>
        <tissue evidence="2">Muscle</tissue>
    </source>
</reference>
<evidence type="ECO:0000256" key="1">
    <source>
        <dbReference type="SAM" id="MobiDB-lite"/>
    </source>
</evidence>
<dbReference type="EMBL" id="SRLO01000100">
    <property type="protein sequence ID" value="TNN75678.1"/>
    <property type="molecule type" value="Genomic_DNA"/>
</dbReference>
<sequence length="138" mass="15283">MSGRPVNHKVLELAGWDTRFKRGIGNAASKSFTESDRTIRTHGPSSTGPLRRVEEGCGSISRVDEWYSSAKHVSKTKGCNTKQDPLQQTVYYISKAGEMSPLHQLGHAEMLLRRPSAVTLTTELARPIRNLLLIAHDS</sequence>
<evidence type="ECO:0000313" key="3">
    <source>
        <dbReference type="Proteomes" id="UP000314294"/>
    </source>
</evidence>
<keyword evidence="3" id="KW-1185">Reference proteome</keyword>
<name>A0A4Z2ICB6_9TELE</name>
<proteinExistence type="predicted"/>
<protein>
    <submittedName>
        <fullName evidence="2">Uncharacterized protein</fullName>
    </submittedName>
</protein>
<comment type="caution">
    <text evidence="2">The sequence shown here is derived from an EMBL/GenBank/DDBJ whole genome shotgun (WGS) entry which is preliminary data.</text>
</comment>